<dbReference type="EMBL" id="CH964239">
    <property type="protein sequence ID" value="EDW82582.2"/>
    <property type="molecule type" value="Genomic_DNA"/>
</dbReference>
<keyword evidence="2" id="KW-1185">Reference proteome</keyword>
<dbReference type="STRING" id="7260.B4NCM3"/>
<dbReference type="Pfam" id="PF07165">
    <property type="entry name" value="DUF1397"/>
    <property type="match status" value="1"/>
</dbReference>
<dbReference type="FunCoup" id="B4NCM3">
    <property type="interactions" value="9"/>
</dbReference>
<accession>B4NCM3</accession>
<evidence type="ECO:0000313" key="2">
    <source>
        <dbReference type="Proteomes" id="UP000007798"/>
    </source>
</evidence>
<dbReference type="InterPro" id="IPR009832">
    <property type="entry name" value="DUF1397"/>
</dbReference>
<dbReference type="PANTHER" id="PTHR20997:SF2">
    <property type="entry name" value="EG:BACR42I17.2 PROTEIN-RELATED"/>
    <property type="match status" value="1"/>
</dbReference>
<dbReference type="AlphaFoldDB" id="B4NCM3"/>
<proteinExistence type="predicted"/>
<sequence>MAKMNIATSWTIVSCISMLLCFNNMGIFAQEFSLDKLDLPHQLPVPVPEELLKTNFSLNDVKDLFRNKCIEVSGEKVGAEAYTEIEAAFAVLSECINNIINYNTMQQEIEEASPNGELDMVFNKYCNRRSNAIECFETFTTKLIPCLDKEEQESQDVIKRIVRSLLNFVCHKDGDHIALFIAEKGPECFESKKDNIQQCINDTFSSYMDTANLHDNKIKSIPKLVVGQKQCDDIHNLESCIVRHLEGCSDITPANLVESMFNFIRNETLCRNFEKSPLTAAPGSSATRINILQEWAINCLWVPAVFREKCHL</sequence>
<dbReference type="OrthoDB" id="6512861at2759"/>
<dbReference type="PROSITE" id="PS51257">
    <property type="entry name" value="PROKAR_LIPOPROTEIN"/>
    <property type="match status" value="1"/>
</dbReference>
<dbReference type="PANTHER" id="PTHR20997">
    <property type="entry name" value="EG:BACR42I17.2 PROTEIN-RELATED"/>
    <property type="match status" value="1"/>
</dbReference>
<organism evidence="1 2">
    <name type="scientific">Drosophila willistoni</name>
    <name type="common">Fruit fly</name>
    <dbReference type="NCBI Taxonomy" id="7260"/>
    <lineage>
        <taxon>Eukaryota</taxon>
        <taxon>Metazoa</taxon>
        <taxon>Ecdysozoa</taxon>
        <taxon>Arthropoda</taxon>
        <taxon>Hexapoda</taxon>
        <taxon>Insecta</taxon>
        <taxon>Pterygota</taxon>
        <taxon>Neoptera</taxon>
        <taxon>Endopterygota</taxon>
        <taxon>Diptera</taxon>
        <taxon>Brachycera</taxon>
        <taxon>Muscomorpha</taxon>
        <taxon>Ephydroidea</taxon>
        <taxon>Drosophilidae</taxon>
        <taxon>Drosophila</taxon>
        <taxon>Sophophora</taxon>
    </lineage>
</organism>
<dbReference type="Proteomes" id="UP000007798">
    <property type="component" value="Unassembled WGS sequence"/>
</dbReference>
<gene>
    <name evidence="1" type="primary">Dwil\GK10066</name>
    <name evidence="1" type="ORF">Dwil_GK10066</name>
</gene>
<reference evidence="1 2" key="1">
    <citation type="journal article" date="2007" name="Nature">
        <title>Evolution of genes and genomes on the Drosophila phylogeny.</title>
        <authorList>
            <consortium name="Drosophila 12 Genomes Consortium"/>
            <person name="Clark A.G."/>
            <person name="Eisen M.B."/>
            <person name="Smith D.R."/>
            <person name="Bergman C.M."/>
            <person name="Oliver B."/>
            <person name="Markow T.A."/>
            <person name="Kaufman T.C."/>
            <person name="Kellis M."/>
            <person name="Gelbart W."/>
            <person name="Iyer V.N."/>
            <person name="Pollard D.A."/>
            <person name="Sackton T.B."/>
            <person name="Larracuente A.M."/>
            <person name="Singh N.D."/>
            <person name="Abad J.P."/>
            <person name="Abt D.N."/>
            <person name="Adryan B."/>
            <person name="Aguade M."/>
            <person name="Akashi H."/>
            <person name="Anderson W.W."/>
            <person name="Aquadro C.F."/>
            <person name="Ardell D.H."/>
            <person name="Arguello R."/>
            <person name="Artieri C.G."/>
            <person name="Barbash D.A."/>
            <person name="Barker D."/>
            <person name="Barsanti P."/>
            <person name="Batterham P."/>
            <person name="Batzoglou S."/>
            <person name="Begun D."/>
            <person name="Bhutkar A."/>
            <person name="Blanco E."/>
            <person name="Bosak S.A."/>
            <person name="Bradley R.K."/>
            <person name="Brand A.D."/>
            <person name="Brent M.R."/>
            <person name="Brooks A.N."/>
            <person name="Brown R.H."/>
            <person name="Butlin R.K."/>
            <person name="Caggese C."/>
            <person name="Calvi B.R."/>
            <person name="Bernardo de Carvalho A."/>
            <person name="Caspi A."/>
            <person name="Castrezana S."/>
            <person name="Celniker S.E."/>
            <person name="Chang J.L."/>
            <person name="Chapple C."/>
            <person name="Chatterji S."/>
            <person name="Chinwalla A."/>
            <person name="Civetta A."/>
            <person name="Clifton S.W."/>
            <person name="Comeron J.M."/>
            <person name="Costello J.C."/>
            <person name="Coyne J.A."/>
            <person name="Daub J."/>
            <person name="David R.G."/>
            <person name="Delcher A.L."/>
            <person name="Delehaunty K."/>
            <person name="Do C.B."/>
            <person name="Ebling H."/>
            <person name="Edwards K."/>
            <person name="Eickbush T."/>
            <person name="Evans J.D."/>
            <person name="Filipski A."/>
            <person name="Findeiss S."/>
            <person name="Freyhult E."/>
            <person name="Fulton L."/>
            <person name="Fulton R."/>
            <person name="Garcia A.C."/>
            <person name="Gardiner A."/>
            <person name="Garfield D.A."/>
            <person name="Garvin B.E."/>
            <person name="Gibson G."/>
            <person name="Gilbert D."/>
            <person name="Gnerre S."/>
            <person name="Godfrey J."/>
            <person name="Good R."/>
            <person name="Gotea V."/>
            <person name="Gravely B."/>
            <person name="Greenberg A.J."/>
            <person name="Griffiths-Jones S."/>
            <person name="Gross S."/>
            <person name="Guigo R."/>
            <person name="Gustafson E.A."/>
            <person name="Haerty W."/>
            <person name="Hahn M.W."/>
            <person name="Halligan D.L."/>
            <person name="Halpern A.L."/>
            <person name="Halter G.M."/>
            <person name="Han M.V."/>
            <person name="Heger A."/>
            <person name="Hillier L."/>
            <person name="Hinrichs A.S."/>
            <person name="Holmes I."/>
            <person name="Hoskins R.A."/>
            <person name="Hubisz M.J."/>
            <person name="Hultmark D."/>
            <person name="Huntley M.A."/>
            <person name="Jaffe D.B."/>
            <person name="Jagadeeshan S."/>
            <person name="Jeck W.R."/>
            <person name="Johnson J."/>
            <person name="Jones C.D."/>
            <person name="Jordan W.C."/>
            <person name="Karpen G.H."/>
            <person name="Kataoka E."/>
            <person name="Keightley P.D."/>
            <person name="Kheradpour P."/>
            <person name="Kirkness E.F."/>
            <person name="Koerich L.B."/>
            <person name="Kristiansen K."/>
            <person name="Kudrna D."/>
            <person name="Kulathinal R.J."/>
            <person name="Kumar S."/>
            <person name="Kwok R."/>
            <person name="Lander E."/>
            <person name="Langley C.H."/>
            <person name="Lapoint R."/>
            <person name="Lazzaro B.P."/>
            <person name="Lee S.J."/>
            <person name="Levesque L."/>
            <person name="Li R."/>
            <person name="Lin C.F."/>
            <person name="Lin M.F."/>
            <person name="Lindblad-Toh K."/>
            <person name="Llopart A."/>
            <person name="Long M."/>
            <person name="Low L."/>
            <person name="Lozovsky E."/>
            <person name="Lu J."/>
            <person name="Luo M."/>
            <person name="Machado C.A."/>
            <person name="Makalowski W."/>
            <person name="Marzo M."/>
            <person name="Matsuda M."/>
            <person name="Matzkin L."/>
            <person name="McAllister B."/>
            <person name="McBride C.S."/>
            <person name="McKernan B."/>
            <person name="McKernan K."/>
            <person name="Mendez-Lago M."/>
            <person name="Minx P."/>
            <person name="Mollenhauer M.U."/>
            <person name="Montooth K."/>
            <person name="Mount S.M."/>
            <person name="Mu X."/>
            <person name="Myers E."/>
            <person name="Negre B."/>
            <person name="Newfeld S."/>
            <person name="Nielsen R."/>
            <person name="Noor M.A."/>
            <person name="O'Grady P."/>
            <person name="Pachter L."/>
            <person name="Papaceit M."/>
            <person name="Parisi M.J."/>
            <person name="Parisi M."/>
            <person name="Parts L."/>
            <person name="Pedersen J.S."/>
            <person name="Pesole G."/>
            <person name="Phillippy A.M."/>
            <person name="Ponting C.P."/>
            <person name="Pop M."/>
            <person name="Porcelli D."/>
            <person name="Powell J.R."/>
            <person name="Prohaska S."/>
            <person name="Pruitt K."/>
            <person name="Puig M."/>
            <person name="Quesneville H."/>
            <person name="Ram K.R."/>
            <person name="Rand D."/>
            <person name="Rasmussen M.D."/>
            <person name="Reed L.K."/>
            <person name="Reenan R."/>
            <person name="Reily A."/>
            <person name="Remington K.A."/>
            <person name="Rieger T.T."/>
            <person name="Ritchie M.G."/>
            <person name="Robin C."/>
            <person name="Rogers Y.H."/>
            <person name="Rohde C."/>
            <person name="Rozas J."/>
            <person name="Rubenfield M.J."/>
            <person name="Ruiz A."/>
            <person name="Russo S."/>
            <person name="Salzberg S.L."/>
            <person name="Sanchez-Gracia A."/>
            <person name="Saranga D.J."/>
            <person name="Sato H."/>
            <person name="Schaeffer S.W."/>
            <person name="Schatz M.C."/>
            <person name="Schlenke T."/>
            <person name="Schwartz R."/>
            <person name="Segarra C."/>
            <person name="Singh R.S."/>
            <person name="Sirot L."/>
            <person name="Sirota M."/>
            <person name="Sisneros N.B."/>
            <person name="Smith C.D."/>
            <person name="Smith T.F."/>
            <person name="Spieth J."/>
            <person name="Stage D.E."/>
            <person name="Stark A."/>
            <person name="Stephan W."/>
            <person name="Strausberg R.L."/>
            <person name="Strempel S."/>
            <person name="Sturgill D."/>
            <person name="Sutton G."/>
            <person name="Sutton G.G."/>
            <person name="Tao W."/>
            <person name="Teichmann S."/>
            <person name="Tobari Y.N."/>
            <person name="Tomimura Y."/>
            <person name="Tsolas J.M."/>
            <person name="Valente V.L."/>
            <person name="Venter E."/>
            <person name="Venter J.C."/>
            <person name="Vicario S."/>
            <person name="Vieira F.G."/>
            <person name="Vilella A.J."/>
            <person name="Villasante A."/>
            <person name="Walenz B."/>
            <person name="Wang J."/>
            <person name="Wasserman M."/>
            <person name="Watts T."/>
            <person name="Wilson D."/>
            <person name="Wilson R.K."/>
            <person name="Wing R.A."/>
            <person name="Wolfner M.F."/>
            <person name="Wong A."/>
            <person name="Wong G.K."/>
            <person name="Wu C.I."/>
            <person name="Wu G."/>
            <person name="Yamamoto D."/>
            <person name="Yang H.P."/>
            <person name="Yang S.P."/>
            <person name="Yorke J.A."/>
            <person name="Yoshida K."/>
            <person name="Zdobnov E."/>
            <person name="Zhang P."/>
            <person name="Zhang Y."/>
            <person name="Zimin A.V."/>
            <person name="Baldwin J."/>
            <person name="Abdouelleil A."/>
            <person name="Abdulkadir J."/>
            <person name="Abebe A."/>
            <person name="Abera B."/>
            <person name="Abreu J."/>
            <person name="Acer S.C."/>
            <person name="Aftuck L."/>
            <person name="Alexander A."/>
            <person name="An P."/>
            <person name="Anderson E."/>
            <person name="Anderson S."/>
            <person name="Arachi H."/>
            <person name="Azer M."/>
            <person name="Bachantsang P."/>
            <person name="Barry A."/>
            <person name="Bayul T."/>
            <person name="Berlin A."/>
            <person name="Bessette D."/>
            <person name="Bloom T."/>
            <person name="Blye J."/>
            <person name="Boguslavskiy L."/>
            <person name="Bonnet C."/>
            <person name="Boukhgalter B."/>
            <person name="Bourzgui I."/>
            <person name="Brown A."/>
            <person name="Cahill P."/>
            <person name="Channer S."/>
            <person name="Cheshatsang Y."/>
            <person name="Chuda L."/>
            <person name="Citroen M."/>
            <person name="Collymore A."/>
            <person name="Cooke P."/>
            <person name="Costello M."/>
            <person name="D'Aco K."/>
            <person name="Daza R."/>
            <person name="De Haan G."/>
            <person name="DeGray S."/>
            <person name="DeMaso C."/>
            <person name="Dhargay N."/>
            <person name="Dooley K."/>
            <person name="Dooley E."/>
            <person name="Doricent M."/>
            <person name="Dorje P."/>
            <person name="Dorjee K."/>
            <person name="Dupes A."/>
            <person name="Elong R."/>
            <person name="Falk J."/>
            <person name="Farina A."/>
            <person name="Faro S."/>
            <person name="Ferguson D."/>
            <person name="Fisher S."/>
            <person name="Foley C.D."/>
            <person name="Franke A."/>
            <person name="Friedrich D."/>
            <person name="Gadbois L."/>
            <person name="Gearin G."/>
            <person name="Gearin C.R."/>
            <person name="Giannoukos G."/>
            <person name="Goode T."/>
            <person name="Graham J."/>
            <person name="Grandbois E."/>
            <person name="Grewal S."/>
            <person name="Gyaltsen K."/>
            <person name="Hafez N."/>
            <person name="Hagos B."/>
            <person name="Hall J."/>
            <person name="Henson C."/>
            <person name="Hollinger A."/>
            <person name="Honan T."/>
            <person name="Huard M.D."/>
            <person name="Hughes L."/>
            <person name="Hurhula B."/>
            <person name="Husby M.E."/>
            <person name="Kamat A."/>
            <person name="Kanga B."/>
            <person name="Kashin S."/>
            <person name="Khazanovich D."/>
            <person name="Kisner P."/>
            <person name="Lance K."/>
            <person name="Lara M."/>
            <person name="Lee W."/>
            <person name="Lennon N."/>
            <person name="Letendre F."/>
            <person name="LeVine R."/>
            <person name="Lipovsky A."/>
            <person name="Liu X."/>
            <person name="Liu J."/>
            <person name="Liu S."/>
            <person name="Lokyitsang T."/>
            <person name="Lokyitsang Y."/>
            <person name="Lubonja R."/>
            <person name="Lui A."/>
            <person name="MacDonald P."/>
            <person name="Magnisalis V."/>
            <person name="Maru K."/>
            <person name="Matthews C."/>
            <person name="McCusker W."/>
            <person name="McDonough S."/>
            <person name="Mehta T."/>
            <person name="Meldrim J."/>
            <person name="Meneus L."/>
            <person name="Mihai O."/>
            <person name="Mihalev A."/>
            <person name="Mihova T."/>
            <person name="Mittelman R."/>
            <person name="Mlenga V."/>
            <person name="Montmayeur A."/>
            <person name="Mulrain L."/>
            <person name="Navidi A."/>
            <person name="Naylor J."/>
            <person name="Negash T."/>
            <person name="Nguyen T."/>
            <person name="Nguyen N."/>
            <person name="Nicol R."/>
            <person name="Norbu C."/>
            <person name="Norbu N."/>
            <person name="Novod N."/>
            <person name="O'Neill B."/>
            <person name="Osman S."/>
            <person name="Markiewicz E."/>
            <person name="Oyono O.L."/>
            <person name="Patti C."/>
            <person name="Phunkhang P."/>
            <person name="Pierre F."/>
            <person name="Priest M."/>
            <person name="Raghuraman S."/>
            <person name="Rege F."/>
            <person name="Reyes R."/>
            <person name="Rise C."/>
            <person name="Rogov P."/>
            <person name="Ross K."/>
            <person name="Ryan E."/>
            <person name="Settipalli S."/>
            <person name="Shea T."/>
            <person name="Sherpa N."/>
            <person name="Shi L."/>
            <person name="Shih D."/>
            <person name="Sparrow T."/>
            <person name="Spaulding J."/>
            <person name="Stalker J."/>
            <person name="Stange-Thomann N."/>
            <person name="Stavropoulos S."/>
            <person name="Stone C."/>
            <person name="Strader C."/>
            <person name="Tesfaye S."/>
            <person name="Thomson T."/>
            <person name="Thoulutsang Y."/>
            <person name="Thoulutsang D."/>
            <person name="Topham K."/>
            <person name="Topping I."/>
            <person name="Tsamla T."/>
            <person name="Vassiliev H."/>
            <person name="Vo A."/>
            <person name="Wangchuk T."/>
            <person name="Wangdi T."/>
            <person name="Weiand M."/>
            <person name="Wilkinson J."/>
            <person name="Wilson A."/>
            <person name="Yadav S."/>
            <person name="Young G."/>
            <person name="Yu Q."/>
            <person name="Zembek L."/>
            <person name="Zhong D."/>
            <person name="Zimmer A."/>
            <person name="Zwirko Z."/>
            <person name="Jaffe D.B."/>
            <person name="Alvarez P."/>
            <person name="Brockman W."/>
            <person name="Butler J."/>
            <person name="Chin C."/>
            <person name="Gnerre S."/>
            <person name="Grabherr M."/>
            <person name="Kleber M."/>
            <person name="Mauceli E."/>
            <person name="MacCallum I."/>
        </authorList>
    </citation>
    <scope>NUCLEOTIDE SEQUENCE [LARGE SCALE GENOMIC DNA]</scope>
    <source>
        <strain evidence="2">Tucson 14030-0811.24</strain>
    </source>
</reference>
<name>B4NCM3_DROWI</name>
<dbReference type="eggNOG" id="ENOG502S1UK">
    <property type="taxonomic scope" value="Eukaryota"/>
</dbReference>
<protein>
    <submittedName>
        <fullName evidence="1">Uncharacterized protein</fullName>
    </submittedName>
</protein>
<dbReference type="HOGENOM" id="CLU_074913_0_0_1"/>
<evidence type="ECO:0000313" key="1">
    <source>
        <dbReference type="EMBL" id="EDW82582.2"/>
    </source>
</evidence>
<dbReference type="InParanoid" id="B4NCM3"/>